<comment type="caution">
    <text evidence="1">The sequence shown here is derived from an EMBL/GenBank/DDBJ whole genome shotgun (WGS) entry which is preliminary data.</text>
</comment>
<sequence>MNGESGKPWATSVECRFPPGANSANVCSDLFQKEWEYRAPSPSGSVEKVYLASTYLPLPAPLHVYTQCMVPLILPILLYQM</sequence>
<accession>A0AAV3X269</accession>
<reference evidence="1 2" key="1">
    <citation type="journal article" date="2021" name="Elife">
        <title>Chloroplast acquisition without the gene transfer in kleptoplastic sea slugs, Plakobranchus ocellatus.</title>
        <authorList>
            <person name="Maeda T."/>
            <person name="Takahashi S."/>
            <person name="Yoshida T."/>
            <person name="Shimamura S."/>
            <person name="Takaki Y."/>
            <person name="Nagai Y."/>
            <person name="Toyoda A."/>
            <person name="Suzuki Y."/>
            <person name="Arimoto A."/>
            <person name="Ishii H."/>
            <person name="Satoh N."/>
            <person name="Nishiyama T."/>
            <person name="Hasebe M."/>
            <person name="Maruyama T."/>
            <person name="Minagawa J."/>
            <person name="Obokata J."/>
            <person name="Shigenobu S."/>
        </authorList>
    </citation>
    <scope>NUCLEOTIDE SEQUENCE [LARGE SCALE GENOMIC DNA]</scope>
</reference>
<evidence type="ECO:0000313" key="2">
    <source>
        <dbReference type="Proteomes" id="UP000735302"/>
    </source>
</evidence>
<evidence type="ECO:0000313" key="1">
    <source>
        <dbReference type="EMBL" id="GFN75005.1"/>
    </source>
</evidence>
<keyword evidence="2" id="KW-1185">Reference proteome</keyword>
<gene>
    <name evidence="1" type="ORF">PoB_000151100</name>
</gene>
<dbReference type="EMBL" id="BLXT01000208">
    <property type="protein sequence ID" value="GFN75005.1"/>
    <property type="molecule type" value="Genomic_DNA"/>
</dbReference>
<organism evidence="1 2">
    <name type="scientific">Plakobranchus ocellatus</name>
    <dbReference type="NCBI Taxonomy" id="259542"/>
    <lineage>
        <taxon>Eukaryota</taxon>
        <taxon>Metazoa</taxon>
        <taxon>Spiralia</taxon>
        <taxon>Lophotrochozoa</taxon>
        <taxon>Mollusca</taxon>
        <taxon>Gastropoda</taxon>
        <taxon>Heterobranchia</taxon>
        <taxon>Euthyneura</taxon>
        <taxon>Panpulmonata</taxon>
        <taxon>Sacoglossa</taxon>
        <taxon>Placobranchoidea</taxon>
        <taxon>Plakobranchidae</taxon>
        <taxon>Plakobranchus</taxon>
    </lineage>
</organism>
<name>A0AAV3X269_9GAST</name>
<protein>
    <submittedName>
        <fullName evidence="1">Uncharacterized protein</fullName>
    </submittedName>
</protein>
<dbReference type="Proteomes" id="UP000735302">
    <property type="component" value="Unassembled WGS sequence"/>
</dbReference>
<proteinExistence type="predicted"/>
<dbReference type="AlphaFoldDB" id="A0AAV3X269"/>